<dbReference type="SUPFAM" id="SSF55298">
    <property type="entry name" value="YjgF-like"/>
    <property type="match status" value="1"/>
</dbReference>
<dbReference type="PANTHER" id="PTHR11803:SF58">
    <property type="entry name" value="PROTEIN HMF1-RELATED"/>
    <property type="match status" value="1"/>
</dbReference>
<dbReference type="FunFam" id="3.30.1330.40:FF:000001">
    <property type="entry name" value="L-PSP family endoribonuclease"/>
    <property type="match status" value="1"/>
</dbReference>
<accession>A0A2S8J6U4</accession>
<dbReference type="GO" id="GO:0005829">
    <property type="term" value="C:cytosol"/>
    <property type="evidence" value="ECO:0007669"/>
    <property type="project" value="TreeGrafter"/>
</dbReference>
<name>A0A2S8J6U4_RHOOP</name>
<evidence type="ECO:0000256" key="1">
    <source>
        <dbReference type="ARBA" id="ARBA00010552"/>
    </source>
</evidence>
<dbReference type="PANTHER" id="PTHR11803">
    <property type="entry name" value="2-IMINOBUTANOATE/2-IMINOPROPANOATE DEAMINASE RIDA"/>
    <property type="match status" value="1"/>
</dbReference>
<dbReference type="InterPro" id="IPR035959">
    <property type="entry name" value="RutC-like_sf"/>
</dbReference>
<dbReference type="Proteomes" id="UP000239290">
    <property type="component" value="Unassembled WGS sequence"/>
</dbReference>
<protein>
    <recommendedName>
        <fullName evidence="4">RidA family protein</fullName>
    </recommendedName>
</protein>
<dbReference type="AlphaFoldDB" id="A0A2S8J6U4"/>
<dbReference type="Pfam" id="PF01042">
    <property type="entry name" value="Ribonuc_L-PSP"/>
    <property type="match status" value="1"/>
</dbReference>
<sequence length="125" mass="13179">MTDQILTYATAPHPYTPAVAAGDLVFVSGRLGVKDGKFVDGGAAAEAKQALDNAERELASFGLDLTHLVKATIFLADIEDLQPVNQVYMAAVPEPRPARSCVAVAELPFGGLVEIELIASRTKQG</sequence>
<proteinExistence type="inferred from homology"/>
<comment type="similarity">
    <text evidence="1">Belongs to the RutC family.</text>
</comment>
<evidence type="ECO:0000313" key="2">
    <source>
        <dbReference type="EMBL" id="PQP22756.1"/>
    </source>
</evidence>
<dbReference type="GO" id="GO:0019239">
    <property type="term" value="F:deaminase activity"/>
    <property type="evidence" value="ECO:0007669"/>
    <property type="project" value="TreeGrafter"/>
</dbReference>
<dbReference type="Gene3D" id="3.30.1330.40">
    <property type="entry name" value="RutC-like"/>
    <property type="match status" value="1"/>
</dbReference>
<dbReference type="PROSITE" id="PS01094">
    <property type="entry name" value="UPF0076"/>
    <property type="match status" value="1"/>
</dbReference>
<evidence type="ECO:0008006" key="4">
    <source>
        <dbReference type="Google" id="ProtNLM"/>
    </source>
</evidence>
<gene>
    <name evidence="2" type="ORF">C5613_22045</name>
</gene>
<dbReference type="CDD" id="cd00448">
    <property type="entry name" value="YjgF_YER057c_UK114_family"/>
    <property type="match status" value="1"/>
</dbReference>
<dbReference type="InterPro" id="IPR019897">
    <property type="entry name" value="RidA_CS"/>
</dbReference>
<evidence type="ECO:0000313" key="3">
    <source>
        <dbReference type="Proteomes" id="UP000239290"/>
    </source>
</evidence>
<dbReference type="EMBL" id="PUIO01000028">
    <property type="protein sequence ID" value="PQP22756.1"/>
    <property type="molecule type" value="Genomic_DNA"/>
</dbReference>
<dbReference type="InterPro" id="IPR006175">
    <property type="entry name" value="YjgF/YER057c/UK114"/>
</dbReference>
<reference evidence="3" key="1">
    <citation type="submission" date="2018-02" db="EMBL/GenBank/DDBJ databases">
        <title>Draft genome sequencing of Rhodococcus opacus KU647198.</title>
        <authorList>
            <person name="Zheng B.-X."/>
        </authorList>
    </citation>
    <scope>NUCLEOTIDE SEQUENCE [LARGE SCALE GENOMIC DNA]</scope>
    <source>
        <strain evidence="3">04-OD7</strain>
    </source>
</reference>
<dbReference type="RefSeq" id="WP_105417579.1">
    <property type="nucleotide sequence ID" value="NZ_PUIO01000028.1"/>
</dbReference>
<comment type="caution">
    <text evidence="2">The sequence shown here is derived from an EMBL/GenBank/DDBJ whole genome shotgun (WGS) entry which is preliminary data.</text>
</comment>
<organism evidence="2 3">
    <name type="scientific">Rhodococcus opacus</name>
    <name type="common">Nocardia opaca</name>
    <dbReference type="NCBI Taxonomy" id="37919"/>
    <lineage>
        <taxon>Bacteria</taxon>
        <taxon>Bacillati</taxon>
        <taxon>Actinomycetota</taxon>
        <taxon>Actinomycetes</taxon>
        <taxon>Mycobacteriales</taxon>
        <taxon>Nocardiaceae</taxon>
        <taxon>Rhodococcus</taxon>
    </lineage>
</organism>